<dbReference type="GO" id="GO:0046961">
    <property type="term" value="F:proton-transporting ATPase activity, rotational mechanism"/>
    <property type="evidence" value="ECO:0007669"/>
    <property type="project" value="InterPro"/>
</dbReference>
<keyword evidence="3" id="KW-0406">Ion transport</keyword>
<comment type="similarity">
    <text evidence="1">Belongs to the V-ATPase D subunit family.</text>
</comment>
<accession>A0A0F9ACT9</accession>
<dbReference type="Pfam" id="PF01813">
    <property type="entry name" value="ATP-synt_D"/>
    <property type="match status" value="1"/>
</dbReference>
<dbReference type="EMBL" id="LAZR01043312">
    <property type="protein sequence ID" value="KKL07389.1"/>
    <property type="molecule type" value="Genomic_DNA"/>
</dbReference>
<gene>
    <name evidence="4" type="ORF">LCGC14_2586500</name>
</gene>
<evidence type="ECO:0000256" key="3">
    <source>
        <dbReference type="ARBA" id="ARBA00023065"/>
    </source>
</evidence>
<evidence type="ECO:0008006" key="5">
    <source>
        <dbReference type="Google" id="ProtNLM"/>
    </source>
</evidence>
<dbReference type="NCBIfam" id="TIGR00309">
    <property type="entry name" value="V_ATPase_subD"/>
    <property type="match status" value="1"/>
</dbReference>
<dbReference type="InterPro" id="IPR002699">
    <property type="entry name" value="V_ATPase_D"/>
</dbReference>
<sequence length="168" mass="19456">MAKKFRLTRPELKRQRDALTRFSRYLPMLKLKQQQLQMTVREVAERRREAQGRAEATAERIAPYRRVLADTAGVNVKQLSTPEHVATHEENIAGVRIPVFESASFPQAEYSLFATPPWVERALADLRELSERQAQVDVLSRQYELLSRALTKIIQRVNLFEKILIRSG</sequence>
<comment type="caution">
    <text evidence="4">The sequence shown here is derived from an EMBL/GenBank/DDBJ whole genome shotgun (WGS) entry which is preliminary data.</text>
</comment>
<keyword evidence="2" id="KW-0813">Transport</keyword>
<organism evidence="4">
    <name type="scientific">marine sediment metagenome</name>
    <dbReference type="NCBI Taxonomy" id="412755"/>
    <lineage>
        <taxon>unclassified sequences</taxon>
        <taxon>metagenomes</taxon>
        <taxon>ecological metagenomes</taxon>
    </lineage>
</organism>
<evidence type="ECO:0000256" key="1">
    <source>
        <dbReference type="ARBA" id="ARBA00005850"/>
    </source>
</evidence>
<evidence type="ECO:0000256" key="2">
    <source>
        <dbReference type="ARBA" id="ARBA00022448"/>
    </source>
</evidence>
<reference evidence="4" key="1">
    <citation type="journal article" date="2015" name="Nature">
        <title>Complex archaea that bridge the gap between prokaryotes and eukaryotes.</title>
        <authorList>
            <person name="Spang A."/>
            <person name="Saw J.H."/>
            <person name="Jorgensen S.L."/>
            <person name="Zaremba-Niedzwiedzka K."/>
            <person name="Martijn J."/>
            <person name="Lind A.E."/>
            <person name="van Eijk R."/>
            <person name="Schleper C."/>
            <person name="Guy L."/>
            <person name="Ettema T.J."/>
        </authorList>
    </citation>
    <scope>NUCLEOTIDE SEQUENCE</scope>
</reference>
<dbReference type="Gene3D" id="1.10.287.3240">
    <property type="match status" value="1"/>
</dbReference>
<dbReference type="AlphaFoldDB" id="A0A0F9ACT9"/>
<protein>
    <recommendedName>
        <fullName evidence="5">V-type ATP synthase subunit D</fullName>
    </recommendedName>
</protein>
<evidence type="ECO:0000313" key="4">
    <source>
        <dbReference type="EMBL" id="KKL07389.1"/>
    </source>
</evidence>
<name>A0A0F9ACT9_9ZZZZ</name>
<proteinExistence type="inferred from homology"/>